<feature type="compositionally biased region" description="Basic and acidic residues" evidence="1">
    <location>
        <begin position="1"/>
        <end position="19"/>
    </location>
</feature>
<evidence type="ECO:0000313" key="3">
    <source>
        <dbReference type="Proteomes" id="UP001159363"/>
    </source>
</evidence>
<gene>
    <name evidence="2" type="ORF">PR048_015065</name>
</gene>
<evidence type="ECO:0000313" key="2">
    <source>
        <dbReference type="EMBL" id="KAJ8883225.1"/>
    </source>
</evidence>
<keyword evidence="3" id="KW-1185">Reference proteome</keyword>
<evidence type="ECO:0000256" key="1">
    <source>
        <dbReference type="SAM" id="MobiDB-lite"/>
    </source>
</evidence>
<reference evidence="2 3" key="1">
    <citation type="submission" date="2023-02" db="EMBL/GenBank/DDBJ databases">
        <title>LHISI_Scaffold_Assembly.</title>
        <authorList>
            <person name="Stuart O.P."/>
            <person name="Cleave R."/>
            <person name="Magrath M.J.L."/>
            <person name="Mikheyev A.S."/>
        </authorList>
    </citation>
    <scope>NUCLEOTIDE SEQUENCE [LARGE SCALE GENOMIC DNA]</scope>
    <source>
        <strain evidence="2">Daus_M_001</strain>
        <tissue evidence="2">Leg muscle</tissue>
    </source>
</reference>
<proteinExistence type="predicted"/>
<sequence>MFFRREEGNNCHRYSDKNSRQKQQQGKSRAESQQVGEVSKCSRSWGKKCNKCGQLNHFAAAFKSLKAVGVDSVYISRIYMCQQGAKQEYSLEDRMIEDKRIVMKVNTGSDVNVLSLHMFKNMTGNKK</sequence>
<feature type="compositionally biased region" description="Polar residues" evidence="1">
    <location>
        <begin position="21"/>
        <end position="35"/>
    </location>
</feature>
<feature type="region of interest" description="Disordered" evidence="1">
    <location>
        <begin position="1"/>
        <end position="35"/>
    </location>
</feature>
<dbReference type="Proteomes" id="UP001159363">
    <property type="component" value="Chromosome 4"/>
</dbReference>
<protein>
    <submittedName>
        <fullName evidence="2">Uncharacterized protein</fullName>
    </submittedName>
</protein>
<accession>A0ABQ9HG69</accession>
<name>A0ABQ9HG69_9NEOP</name>
<comment type="caution">
    <text evidence="2">The sequence shown here is derived from an EMBL/GenBank/DDBJ whole genome shotgun (WGS) entry which is preliminary data.</text>
</comment>
<dbReference type="EMBL" id="JARBHB010000005">
    <property type="protein sequence ID" value="KAJ8883225.1"/>
    <property type="molecule type" value="Genomic_DNA"/>
</dbReference>
<organism evidence="2 3">
    <name type="scientific">Dryococelus australis</name>
    <dbReference type="NCBI Taxonomy" id="614101"/>
    <lineage>
        <taxon>Eukaryota</taxon>
        <taxon>Metazoa</taxon>
        <taxon>Ecdysozoa</taxon>
        <taxon>Arthropoda</taxon>
        <taxon>Hexapoda</taxon>
        <taxon>Insecta</taxon>
        <taxon>Pterygota</taxon>
        <taxon>Neoptera</taxon>
        <taxon>Polyneoptera</taxon>
        <taxon>Phasmatodea</taxon>
        <taxon>Verophasmatodea</taxon>
        <taxon>Anareolatae</taxon>
        <taxon>Phasmatidae</taxon>
        <taxon>Eurycanthinae</taxon>
        <taxon>Dryococelus</taxon>
    </lineage>
</organism>